<organism evidence="4 5">
    <name type="scientific">Dictyobacter halimunensis</name>
    <dbReference type="NCBI Taxonomy" id="3026934"/>
    <lineage>
        <taxon>Bacteria</taxon>
        <taxon>Bacillati</taxon>
        <taxon>Chloroflexota</taxon>
        <taxon>Ktedonobacteria</taxon>
        <taxon>Ktedonobacterales</taxon>
        <taxon>Dictyobacteraceae</taxon>
        <taxon>Dictyobacter</taxon>
    </lineage>
</organism>
<protein>
    <recommendedName>
        <fullName evidence="3">AMP-dependent synthetase/ligase domain-containing protein</fullName>
    </recommendedName>
</protein>
<name>A0ABQ6FYB5_9CHLR</name>
<dbReference type="EMBL" id="BSRI01000002">
    <property type="protein sequence ID" value="GLV58593.1"/>
    <property type="molecule type" value="Genomic_DNA"/>
</dbReference>
<accession>A0ABQ6FYB5</accession>
<dbReference type="Pfam" id="PF00501">
    <property type="entry name" value="AMP-binding"/>
    <property type="match status" value="1"/>
</dbReference>
<feature type="domain" description="AMP-dependent synthetase/ligase" evidence="3">
    <location>
        <begin position="14"/>
        <end position="380"/>
    </location>
</feature>
<dbReference type="InterPro" id="IPR045851">
    <property type="entry name" value="AMP-bd_C_sf"/>
</dbReference>
<comment type="caution">
    <text evidence="4">The sequence shown here is derived from an EMBL/GenBank/DDBJ whole genome shotgun (WGS) entry which is preliminary data.</text>
</comment>
<keyword evidence="5" id="KW-1185">Reference proteome</keyword>
<dbReference type="Gene3D" id="3.40.50.12780">
    <property type="entry name" value="N-terminal domain of ligase-like"/>
    <property type="match status" value="1"/>
</dbReference>
<evidence type="ECO:0000256" key="1">
    <source>
        <dbReference type="ARBA" id="ARBA00006432"/>
    </source>
</evidence>
<dbReference type="InterPro" id="IPR020845">
    <property type="entry name" value="AMP-binding_CS"/>
</dbReference>
<sequence length="521" mass="58672">MSLHMHTIPRLFMRSVDRFGARPALLEPRSDNAVTTLTYNGLRERVLQFAGYLQQQNVSKGQRVMIWSASCSNWLVAYFASLLLGLVVVPLDVNTKEDFLQRLLEITDATFLITTQKNYTSLKSFSLPFIDIDALPTAELTTAQLPEVEESDLAELVFTSGTTGQPKGVMLSHKNIVSNAIASLEVVKITSADRALSILPLSHMFEMTIEMALIYAGASIVYARSLVPDTLFRLLATQHVTCMVLVPQALQLFMNGIEREVRRQKLEKQWKNLHKIARWTPFPWRRHLFRSVHRRFGGHFRLFVSGGAYLAPMLGRAWEEMGFRILQGYGATECSPVISVNPLHDHTLESVGQPLPGVTLRIEADGEIQVQGPNVAMGYWQNEEATATAFHDGWYATGDLGYMDKHHNLYLKGRKKNLIVLANGMNVYPEDIENVLQTQNGVKDAVVLGLHEKDQGPTVHAVLLMEDKSLAKTTIQSTNKQLAPHQQVKGFTIWSEQDFPRTHTLKVKRQEVLETLSQSRQ</sequence>
<evidence type="ECO:0000256" key="2">
    <source>
        <dbReference type="ARBA" id="ARBA00022598"/>
    </source>
</evidence>
<keyword evidence="2" id="KW-0436">Ligase</keyword>
<evidence type="ECO:0000313" key="4">
    <source>
        <dbReference type="EMBL" id="GLV58593.1"/>
    </source>
</evidence>
<evidence type="ECO:0000259" key="3">
    <source>
        <dbReference type="Pfam" id="PF00501"/>
    </source>
</evidence>
<comment type="similarity">
    <text evidence="1">Belongs to the ATP-dependent AMP-binding enzyme family.</text>
</comment>
<dbReference type="PANTHER" id="PTHR43201">
    <property type="entry name" value="ACYL-COA SYNTHETASE"/>
    <property type="match status" value="1"/>
</dbReference>
<evidence type="ECO:0000313" key="5">
    <source>
        <dbReference type="Proteomes" id="UP001344906"/>
    </source>
</evidence>
<dbReference type="InterPro" id="IPR042099">
    <property type="entry name" value="ANL_N_sf"/>
</dbReference>
<gene>
    <name evidence="4" type="ORF">KDH_54240</name>
</gene>
<dbReference type="PROSITE" id="PS00455">
    <property type="entry name" value="AMP_BINDING"/>
    <property type="match status" value="1"/>
</dbReference>
<reference evidence="4 5" key="1">
    <citation type="submission" date="2023-02" db="EMBL/GenBank/DDBJ databases">
        <title>Dictyobacter halimunensis sp. nov., a new member of the class Ktedonobacteria from forest soil in a geothermal area.</title>
        <authorList>
            <person name="Rachmania M.K."/>
            <person name="Ningsih F."/>
            <person name="Sakai Y."/>
            <person name="Yabe S."/>
            <person name="Yokota A."/>
            <person name="Sjamsuridzal W."/>
        </authorList>
    </citation>
    <scope>NUCLEOTIDE SEQUENCE [LARGE SCALE GENOMIC DNA]</scope>
    <source>
        <strain evidence="4 5">S3.2.2.5</strain>
    </source>
</reference>
<dbReference type="Gene3D" id="3.30.300.30">
    <property type="match status" value="1"/>
</dbReference>
<dbReference type="Proteomes" id="UP001344906">
    <property type="component" value="Unassembled WGS sequence"/>
</dbReference>
<dbReference type="SUPFAM" id="SSF56801">
    <property type="entry name" value="Acetyl-CoA synthetase-like"/>
    <property type="match status" value="1"/>
</dbReference>
<proteinExistence type="inferred from homology"/>
<dbReference type="Pfam" id="PF23562">
    <property type="entry name" value="AMP-binding_C_3"/>
    <property type="match status" value="1"/>
</dbReference>
<dbReference type="PANTHER" id="PTHR43201:SF5">
    <property type="entry name" value="MEDIUM-CHAIN ACYL-COA LIGASE ACSF2, MITOCHONDRIAL"/>
    <property type="match status" value="1"/>
</dbReference>
<dbReference type="InterPro" id="IPR000873">
    <property type="entry name" value="AMP-dep_synth/lig_dom"/>
</dbReference>